<comment type="pathway">
    <text evidence="4">Glycolipid biosynthesis; glycosylphosphatidylinositol-anchor biosynthesis.</text>
</comment>
<evidence type="ECO:0000256" key="11">
    <source>
        <dbReference type="ARBA" id="ARBA00022692"/>
    </source>
</evidence>
<keyword evidence="13" id="KW-0653">Protein transport</keyword>
<evidence type="ECO:0000256" key="14">
    <source>
        <dbReference type="ARBA" id="ARBA00022989"/>
    </source>
</evidence>
<dbReference type="GO" id="GO:0006995">
    <property type="term" value="P:cellular response to nitrogen starvation"/>
    <property type="evidence" value="ECO:0007669"/>
    <property type="project" value="TreeGrafter"/>
</dbReference>
<dbReference type="InterPro" id="IPR009580">
    <property type="entry name" value="GPI_biosynthesis_protein_Pig-F"/>
</dbReference>
<dbReference type="STRING" id="1399860.A0A2C5Y6E6"/>
<dbReference type="OrthoDB" id="338614at2759"/>
<keyword evidence="11 21" id="KW-0812">Transmembrane</keyword>
<feature type="transmembrane region" description="Helical" evidence="21">
    <location>
        <begin position="837"/>
        <end position="865"/>
    </location>
</feature>
<dbReference type="Pfam" id="PF16420">
    <property type="entry name" value="ATG7_N"/>
    <property type="match status" value="1"/>
</dbReference>
<comment type="subcellular location">
    <subcellularLocation>
        <location evidence="3">Cytoplasm</location>
    </subcellularLocation>
    <subcellularLocation>
        <location evidence="2">Endoplasmic reticulum membrane</location>
        <topology evidence="2">Multi-pass membrane protein</topology>
    </subcellularLocation>
    <subcellularLocation>
        <location evidence="1">Preautophagosomal structure</location>
    </subcellularLocation>
</comment>
<dbReference type="InterPro" id="IPR042522">
    <property type="entry name" value="Atg7_N_1"/>
</dbReference>
<keyword evidence="12" id="KW-0256">Endoplasmic reticulum</keyword>
<evidence type="ECO:0000313" key="25">
    <source>
        <dbReference type="Proteomes" id="UP000226192"/>
    </source>
</evidence>
<evidence type="ECO:0000256" key="8">
    <source>
        <dbReference type="ARBA" id="ARBA00022448"/>
    </source>
</evidence>
<evidence type="ECO:0000256" key="2">
    <source>
        <dbReference type="ARBA" id="ARBA00004477"/>
    </source>
</evidence>
<feature type="transmembrane region" description="Helical" evidence="21">
    <location>
        <begin position="795"/>
        <end position="816"/>
    </location>
</feature>
<evidence type="ECO:0000256" key="18">
    <source>
        <dbReference type="ARBA" id="ARBA00030242"/>
    </source>
</evidence>
<dbReference type="NCBIfam" id="TIGR01381">
    <property type="entry name" value="E1_like_apg7"/>
    <property type="match status" value="1"/>
</dbReference>
<evidence type="ECO:0000256" key="5">
    <source>
        <dbReference type="ARBA" id="ARBA00010931"/>
    </source>
</evidence>
<evidence type="ECO:0000313" key="24">
    <source>
        <dbReference type="EMBL" id="PHH63000.1"/>
    </source>
</evidence>
<dbReference type="InterPro" id="IPR042523">
    <property type="entry name" value="Atg7_N_2"/>
</dbReference>
<keyword evidence="25" id="KW-1185">Reference proteome</keyword>
<evidence type="ECO:0000256" key="6">
    <source>
        <dbReference type="ARBA" id="ARBA00017647"/>
    </source>
</evidence>
<evidence type="ECO:0000256" key="13">
    <source>
        <dbReference type="ARBA" id="ARBA00022927"/>
    </source>
</evidence>
<dbReference type="InterPro" id="IPR006285">
    <property type="entry name" value="Atg7"/>
</dbReference>
<dbReference type="PANTHER" id="PTHR10953">
    <property type="entry name" value="UBIQUITIN-ACTIVATING ENZYME E1"/>
    <property type="match status" value="1"/>
</dbReference>
<dbReference type="Gene3D" id="3.40.140.70">
    <property type="entry name" value="Ubiquitin-like modifier-activating enzyme ATG7 N-terminal domain"/>
    <property type="match status" value="1"/>
</dbReference>
<evidence type="ECO:0000256" key="9">
    <source>
        <dbReference type="ARBA" id="ARBA00022490"/>
    </source>
</evidence>
<name>A0A2C5Y6E6_9HYPO</name>
<dbReference type="InterPro" id="IPR032197">
    <property type="entry name" value="Atg7_N"/>
</dbReference>
<keyword evidence="8" id="KW-0813">Transport</keyword>
<dbReference type="GO" id="GO:0019778">
    <property type="term" value="F:Atg12 activating enzyme activity"/>
    <property type="evidence" value="ECO:0007669"/>
    <property type="project" value="TreeGrafter"/>
</dbReference>
<dbReference type="GO" id="GO:0005789">
    <property type="term" value="C:endoplasmic reticulum membrane"/>
    <property type="evidence" value="ECO:0007669"/>
    <property type="project" value="UniProtKB-SubCell"/>
</dbReference>
<feature type="domain" description="Ubiquitin-like modifier-activating enzyme Atg7 N-terminal" evidence="23">
    <location>
        <begin position="5"/>
        <end position="327"/>
    </location>
</feature>
<evidence type="ECO:0000256" key="20">
    <source>
        <dbReference type="PIRSR" id="PIRSR606285-1"/>
    </source>
</evidence>
<evidence type="ECO:0000256" key="7">
    <source>
        <dbReference type="ARBA" id="ARBA00018730"/>
    </source>
</evidence>
<evidence type="ECO:0000256" key="3">
    <source>
        <dbReference type="ARBA" id="ARBA00004496"/>
    </source>
</evidence>
<dbReference type="GO" id="GO:0032446">
    <property type="term" value="P:protein modification by small protein conjugation"/>
    <property type="evidence" value="ECO:0007669"/>
    <property type="project" value="TreeGrafter"/>
</dbReference>
<evidence type="ECO:0000256" key="17">
    <source>
        <dbReference type="ARBA" id="ARBA00029897"/>
    </source>
</evidence>
<evidence type="ECO:0000256" key="15">
    <source>
        <dbReference type="ARBA" id="ARBA00023006"/>
    </source>
</evidence>
<dbReference type="InterPro" id="IPR045886">
    <property type="entry name" value="ThiF/MoeB/HesA"/>
</dbReference>
<dbReference type="InterPro" id="IPR035985">
    <property type="entry name" value="Ubiquitin-activating_enz"/>
</dbReference>
<dbReference type="EMBL" id="NJET01000059">
    <property type="protein sequence ID" value="PHH63000.1"/>
    <property type="molecule type" value="Genomic_DNA"/>
</dbReference>
<protein>
    <recommendedName>
        <fullName evidence="6">Ubiquitin-like modifier-activating enzyme ATG7</fullName>
    </recommendedName>
    <alternativeName>
        <fullName evidence="17 19">ATG12-activating enzyme E1 ATG7</fullName>
    </alternativeName>
    <alternativeName>
        <fullName evidence="18">Autophagy-related protein 7</fullName>
    </alternativeName>
    <alternativeName>
        <fullName evidence="7">Ubiquitin-like modifier-activating enzyme atg7</fullName>
    </alternativeName>
</protein>
<evidence type="ECO:0000256" key="21">
    <source>
        <dbReference type="SAM" id="Phobius"/>
    </source>
</evidence>
<feature type="transmembrane region" description="Helical" evidence="21">
    <location>
        <begin position="899"/>
        <end position="926"/>
    </location>
</feature>
<dbReference type="UniPathway" id="UPA00196"/>
<evidence type="ECO:0000256" key="16">
    <source>
        <dbReference type="ARBA" id="ARBA00023136"/>
    </source>
</evidence>
<reference evidence="24 25" key="1">
    <citation type="submission" date="2017-06" db="EMBL/GenBank/DDBJ databases">
        <title>Ant-infecting Ophiocordyceps genomes reveal a high diversity of potential behavioral manipulation genes and a possible major role for enterotoxins.</title>
        <authorList>
            <person name="De Bekker C."/>
            <person name="Evans H.C."/>
            <person name="Brachmann A."/>
            <person name="Hughes D.P."/>
        </authorList>
    </citation>
    <scope>NUCLEOTIDE SEQUENCE [LARGE SCALE GENOMIC DNA]</scope>
    <source>
        <strain evidence="24 25">Map64</strain>
    </source>
</reference>
<dbReference type="Gene3D" id="3.40.50.720">
    <property type="entry name" value="NAD(P)-binding Rossmann-like Domain"/>
    <property type="match status" value="1"/>
</dbReference>
<dbReference type="GO" id="GO:0019779">
    <property type="term" value="F:Atg8 activating enzyme activity"/>
    <property type="evidence" value="ECO:0007669"/>
    <property type="project" value="TreeGrafter"/>
</dbReference>
<feature type="active site" description="Glycyl thioester intermediate" evidence="20">
    <location>
        <position position="546"/>
    </location>
</feature>
<sequence length="980" mass="107941">MAIPLQFAAFTSEIELPFYSALFASKLDYDRLDDSARNLLGLYEPRVEPPGSSCRMLILGNALTSQSSPLGTARAEGIIKNVNTLETFRGMDKTAMLQRAARQIWDAINDGTIYSIPSLLSSFIVISYADLKKYKLMYWFAFPALHSSPQWHRSGPCESFSADECTALVDSVGTWRYSVDNREHGFFLAKKDKLTQAPSDDDDLTGTLGFRWQVASLRHYETGFFNDISDEDRYVAFVDPSTYAEAPGWPLRNLLVLIRQRFHLQKVKILCYRDTWARRHEARSIVLPLETESAQKMDSGVIPKVTGWERARTGKLQAQQANLGEYMDPSRLADSSVDLNLKLMKWRLAPNIDLGRIRNIKCLLLGAGTLGGYVSRNLLGWGVRNITFVDYGRVSFSNPVRQPLFEFEDCIHGGKPKATQASAMLKKIYPGVESRGHSLAVPMLGHPFTDETKTKADYEKLADLVNEHDVIFLLMDTRESRWLPTVMGKASGKIVMNAALGFDSYVVMRHGSEKKLENQATLGCYFCNDVVAPADSMKDQTLDQQCTVTRPGVAGMASALLVELLTSLLQHPLGNDAPAPQITSGSVPERDPPSHPLGLVPHQIRGYVSTFQNMVIRGHSYDSCSACSPRIIDAYRKGGWEFLKRALQEKDYVSELSGLAEVQRRADEMAAQMAWSEEEEEDFIVDQEAELLFWSKLVTVARYWLARLARFTRQPTIRPVDLVTMSSAIVEPVTSTPTTGTQIKAKAPDASVSPVAVLDTPQAQVMSLVRPAVLLGLLVTRFRWLVQDPLRALELALPVVACVQIAYALVCLPAAGSQQAKKLRPGEKKRRSHNGPNLISTAILSLVLAAIATPAIHMLFVLFGAPLVDHVGLTALCAAHLALLGAFPVFYARGVDSQALIAIAGAAAPLDETFGALVGAVVGAWLGAVPIPLDWDRDWQRWPVTIVVGMYMGSLVCSWASGVLFYGKRLGGGAVTDGCI</sequence>
<keyword evidence="10" id="KW-0337">GPI-anchor biosynthesis</keyword>
<gene>
    <name evidence="24" type="ORF">CDD81_6425</name>
</gene>
<keyword evidence="14 21" id="KW-1133">Transmembrane helix</keyword>
<feature type="transmembrane region" description="Helical" evidence="21">
    <location>
        <begin position="946"/>
        <end position="966"/>
    </location>
</feature>
<accession>A0A2C5Y6E6</accession>
<keyword evidence="9" id="KW-0963">Cytoplasm</keyword>
<comment type="similarity">
    <text evidence="5">Belongs to the ATG7 family.</text>
</comment>
<dbReference type="PANTHER" id="PTHR10953:SF3">
    <property type="entry name" value="UBIQUITIN-LIKE MODIFIER-ACTIVATING ENZYME ATG7"/>
    <property type="match status" value="1"/>
</dbReference>
<evidence type="ECO:0000256" key="10">
    <source>
        <dbReference type="ARBA" id="ARBA00022502"/>
    </source>
</evidence>
<evidence type="ECO:0000259" key="22">
    <source>
        <dbReference type="Pfam" id="PF00899"/>
    </source>
</evidence>
<dbReference type="Gene3D" id="3.40.140.100">
    <property type="entry name" value="Ubiquitin-like modifier-activating enzyme ATG7 C-terminal domain"/>
    <property type="match status" value="1"/>
</dbReference>
<evidence type="ECO:0000256" key="19">
    <source>
        <dbReference type="ARBA" id="ARBA00032823"/>
    </source>
</evidence>
<dbReference type="GO" id="GO:0000422">
    <property type="term" value="P:autophagy of mitochondrion"/>
    <property type="evidence" value="ECO:0007669"/>
    <property type="project" value="TreeGrafter"/>
</dbReference>
<dbReference type="Pfam" id="PF06699">
    <property type="entry name" value="PIG-F"/>
    <property type="match status" value="1"/>
</dbReference>
<feature type="domain" description="THIF-type NAD/FAD binding fold" evidence="22">
    <location>
        <begin position="346"/>
        <end position="575"/>
    </location>
</feature>
<feature type="transmembrane region" description="Helical" evidence="21">
    <location>
        <begin position="871"/>
        <end position="892"/>
    </location>
</feature>
<evidence type="ECO:0000259" key="23">
    <source>
        <dbReference type="Pfam" id="PF16420"/>
    </source>
</evidence>
<dbReference type="GO" id="GO:0006506">
    <property type="term" value="P:GPI anchor biosynthetic process"/>
    <property type="evidence" value="ECO:0007669"/>
    <property type="project" value="UniProtKB-UniPathway"/>
</dbReference>
<dbReference type="FunFam" id="3.40.140.70:FF:000001">
    <property type="entry name" value="Ubiquitin-like modifier-activating enzyme atg7"/>
    <property type="match status" value="1"/>
</dbReference>
<dbReference type="FunFam" id="3.40.50.720:FF:000243">
    <property type="entry name" value="Ubiquitin-like modifier-activating enzyme ATG7"/>
    <property type="match status" value="1"/>
</dbReference>
<evidence type="ECO:0000256" key="1">
    <source>
        <dbReference type="ARBA" id="ARBA00004329"/>
    </source>
</evidence>
<comment type="caution">
    <text evidence="24">The sequence shown here is derived from an EMBL/GenBank/DDBJ whole genome shotgun (WGS) entry which is preliminary data.</text>
</comment>
<dbReference type="GO" id="GO:0015031">
    <property type="term" value="P:protein transport"/>
    <property type="evidence" value="ECO:0007669"/>
    <property type="project" value="UniProtKB-KW"/>
</dbReference>
<organism evidence="24 25">
    <name type="scientific">Ophiocordyceps australis</name>
    <dbReference type="NCBI Taxonomy" id="1399860"/>
    <lineage>
        <taxon>Eukaryota</taxon>
        <taxon>Fungi</taxon>
        <taxon>Dikarya</taxon>
        <taxon>Ascomycota</taxon>
        <taxon>Pezizomycotina</taxon>
        <taxon>Sordariomycetes</taxon>
        <taxon>Hypocreomycetidae</taxon>
        <taxon>Hypocreales</taxon>
        <taxon>Ophiocordycipitaceae</taxon>
        <taxon>Ophiocordyceps</taxon>
    </lineage>
</organism>
<dbReference type="InterPro" id="IPR000594">
    <property type="entry name" value="ThiF_NAD_FAD-bd"/>
</dbReference>
<dbReference type="AlphaFoldDB" id="A0A2C5Y6E6"/>
<dbReference type="GO" id="GO:0034727">
    <property type="term" value="P:piecemeal microautophagy of the nucleus"/>
    <property type="evidence" value="ECO:0007669"/>
    <property type="project" value="TreeGrafter"/>
</dbReference>
<dbReference type="GO" id="GO:0000045">
    <property type="term" value="P:autophagosome assembly"/>
    <property type="evidence" value="ECO:0007669"/>
    <property type="project" value="TreeGrafter"/>
</dbReference>
<keyword evidence="16 21" id="KW-0472">Membrane</keyword>
<proteinExistence type="inferred from homology"/>
<dbReference type="Proteomes" id="UP000226192">
    <property type="component" value="Unassembled WGS sequence"/>
</dbReference>
<evidence type="ECO:0000256" key="12">
    <source>
        <dbReference type="ARBA" id="ARBA00022824"/>
    </source>
</evidence>
<dbReference type="SUPFAM" id="SSF69572">
    <property type="entry name" value="Activating enzymes of the ubiquitin-like proteins"/>
    <property type="match status" value="1"/>
</dbReference>
<evidence type="ECO:0000256" key="4">
    <source>
        <dbReference type="ARBA" id="ARBA00004687"/>
    </source>
</evidence>
<dbReference type="GO" id="GO:0000407">
    <property type="term" value="C:phagophore assembly site"/>
    <property type="evidence" value="ECO:0007669"/>
    <property type="project" value="UniProtKB-SubCell"/>
</dbReference>
<keyword evidence="15" id="KW-0072">Autophagy</keyword>
<dbReference type="Pfam" id="PF00899">
    <property type="entry name" value="ThiF"/>
    <property type="match status" value="1"/>
</dbReference>
<dbReference type="FunFam" id="3.40.140.100:FF:000003">
    <property type="entry name" value="Autophagy ubiquitin-activating enzyme ApgG"/>
    <property type="match status" value="1"/>
</dbReference>